<dbReference type="GO" id="GO:0005886">
    <property type="term" value="C:plasma membrane"/>
    <property type="evidence" value="ECO:0007669"/>
    <property type="project" value="TreeGrafter"/>
</dbReference>
<dbReference type="RefSeq" id="WP_091362106.1">
    <property type="nucleotide sequence ID" value="NZ_AP025284.1"/>
</dbReference>
<dbReference type="EMBL" id="FOGB01000021">
    <property type="protein sequence ID" value="SER18033.1"/>
    <property type="molecule type" value="Genomic_DNA"/>
</dbReference>
<organism evidence="2 3">
    <name type="scientific">Amphritea atlantica</name>
    <dbReference type="NCBI Taxonomy" id="355243"/>
    <lineage>
        <taxon>Bacteria</taxon>
        <taxon>Pseudomonadati</taxon>
        <taxon>Pseudomonadota</taxon>
        <taxon>Gammaproteobacteria</taxon>
        <taxon>Oceanospirillales</taxon>
        <taxon>Oceanospirillaceae</taxon>
        <taxon>Amphritea</taxon>
    </lineage>
</organism>
<feature type="transmembrane region" description="Helical" evidence="1">
    <location>
        <begin position="262"/>
        <end position="281"/>
    </location>
</feature>
<dbReference type="PANTHER" id="PTHR38684:SF1">
    <property type="entry name" value="PROTEIN AMPE"/>
    <property type="match status" value="1"/>
</dbReference>
<dbReference type="AlphaFoldDB" id="A0A1H9M4G7"/>
<feature type="transmembrane region" description="Helical" evidence="1">
    <location>
        <begin position="34"/>
        <end position="52"/>
    </location>
</feature>
<keyword evidence="1" id="KW-0472">Membrane</keyword>
<accession>A0A1H9M4G7</accession>
<keyword evidence="3" id="KW-1185">Reference proteome</keyword>
<reference evidence="3" key="1">
    <citation type="submission" date="2016-10" db="EMBL/GenBank/DDBJ databases">
        <authorList>
            <person name="Varghese N."/>
            <person name="Submissions S."/>
        </authorList>
    </citation>
    <scope>NUCLEOTIDE SEQUENCE [LARGE SCALE GENOMIC DNA]</scope>
    <source>
        <strain evidence="3">DSM 18887</strain>
    </source>
</reference>
<dbReference type="Proteomes" id="UP000198749">
    <property type="component" value="Unassembled WGS sequence"/>
</dbReference>
<sequence>MKFLAVMLVIVLGRYTRRSPKVIRLARAAIPQSSLHWIMLTLYMVALEALLLQFFRWEFGIFVLAIELAALYLYLENWSPSDITGKYYRDWCKGNFQASWLQLAELLGLNRTDDVTDCQSAHYAICQQYFYLSLVGFFALLFWFILLGIPGLFLALWAGWLIQHKHTKRLPGIAELVIRIPARLLGFTFFIVGNGLSAYTQLNNPEAKDHNVSDWLFRIALAAVGEESYQQYRFAGDCGDEEFRHHAAEEIISLNRLIRRSAILWLMVFGVLTMLGVETPLY</sequence>
<evidence type="ECO:0000313" key="3">
    <source>
        <dbReference type="Proteomes" id="UP000198749"/>
    </source>
</evidence>
<evidence type="ECO:0000313" key="2">
    <source>
        <dbReference type="EMBL" id="SER18033.1"/>
    </source>
</evidence>
<dbReference type="PANTHER" id="PTHR38684">
    <property type="entry name" value="PROTEIN AMPE"/>
    <property type="match status" value="1"/>
</dbReference>
<keyword evidence="1" id="KW-1133">Transmembrane helix</keyword>
<dbReference type="InterPro" id="IPR052966">
    <property type="entry name" value="Beta-lactamase_Reg"/>
</dbReference>
<proteinExistence type="predicted"/>
<keyword evidence="1" id="KW-0812">Transmembrane</keyword>
<feature type="transmembrane region" description="Helical" evidence="1">
    <location>
        <begin position="129"/>
        <end position="162"/>
    </location>
</feature>
<protein>
    <submittedName>
        <fullName evidence="2">Membrane protein required for beta-lactamase induction</fullName>
    </submittedName>
</protein>
<dbReference type="OrthoDB" id="9811967at2"/>
<gene>
    <name evidence="2" type="ORF">SAMN03080615_04232</name>
</gene>
<dbReference type="STRING" id="355243.SAMN03080615_04232"/>
<evidence type="ECO:0000256" key="1">
    <source>
        <dbReference type="SAM" id="Phobius"/>
    </source>
</evidence>
<dbReference type="GO" id="GO:0046677">
    <property type="term" value="P:response to antibiotic"/>
    <property type="evidence" value="ECO:0007669"/>
    <property type="project" value="TreeGrafter"/>
</dbReference>
<feature type="transmembrane region" description="Helical" evidence="1">
    <location>
        <begin position="59"/>
        <end position="75"/>
    </location>
</feature>
<name>A0A1H9M4G7_9GAMM</name>